<name>A0A6A6UH03_9PEZI</name>
<evidence type="ECO:0000313" key="2">
    <source>
        <dbReference type="Proteomes" id="UP000799302"/>
    </source>
</evidence>
<proteinExistence type="predicted"/>
<reference evidence="1" key="1">
    <citation type="journal article" date="2020" name="Stud. Mycol.">
        <title>101 Dothideomycetes genomes: a test case for predicting lifestyles and emergence of pathogens.</title>
        <authorList>
            <person name="Haridas S."/>
            <person name="Albert R."/>
            <person name="Binder M."/>
            <person name="Bloem J."/>
            <person name="Labutti K."/>
            <person name="Salamov A."/>
            <person name="Andreopoulos B."/>
            <person name="Baker S."/>
            <person name="Barry K."/>
            <person name="Bills G."/>
            <person name="Bluhm B."/>
            <person name="Cannon C."/>
            <person name="Castanera R."/>
            <person name="Culley D."/>
            <person name="Daum C."/>
            <person name="Ezra D."/>
            <person name="Gonzalez J."/>
            <person name="Henrissat B."/>
            <person name="Kuo A."/>
            <person name="Liang C."/>
            <person name="Lipzen A."/>
            <person name="Lutzoni F."/>
            <person name="Magnuson J."/>
            <person name="Mondo S."/>
            <person name="Nolan M."/>
            <person name="Ohm R."/>
            <person name="Pangilinan J."/>
            <person name="Park H.-J."/>
            <person name="Ramirez L."/>
            <person name="Alfaro M."/>
            <person name="Sun H."/>
            <person name="Tritt A."/>
            <person name="Yoshinaga Y."/>
            <person name="Zwiers L.-H."/>
            <person name="Turgeon B."/>
            <person name="Goodwin S."/>
            <person name="Spatafora J."/>
            <person name="Crous P."/>
            <person name="Grigoriev I."/>
        </authorList>
    </citation>
    <scope>NUCLEOTIDE SEQUENCE</scope>
    <source>
        <strain evidence="1">CBS 115976</strain>
    </source>
</reference>
<gene>
    <name evidence="1" type="ORF">BT63DRAFT_424118</name>
</gene>
<dbReference type="AlphaFoldDB" id="A0A6A6UH03"/>
<sequence length="86" mass="9833">MRTSDSRFAGRLVILVSISHHALHLRLSFAPTSYKSDKCCRTSPSRFEAALRVLSFVKLFVITQQTTSASDNFSFVLDDLQKRRLR</sequence>
<evidence type="ECO:0000313" key="1">
    <source>
        <dbReference type="EMBL" id="KAF2670164.1"/>
    </source>
</evidence>
<keyword evidence="2" id="KW-1185">Reference proteome</keyword>
<dbReference type="Proteomes" id="UP000799302">
    <property type="component" value="Unassembled WGS sequence"/>
</dbReference>
<dbReference type="EMBL" id="MU004234">
    <property type="protein sequence ID" value="KAF2670164.1"/>
    <property type="molecule type" value="Genomic_DNA"/>
</dbReference>
<protein>
    <submittedName>
        <fullName evidence="1">Uncharacterized protein</fullName>
    </submittedName>
</protein>
<accession>A0A6A6UH03</accession>
<organism evidence="1 2">
    <name type="scientific">Microthyrium microscopicum</name>
    <dbReference type="NCBI Taxonomy" id="703497"/>
    <lineage>
        <taxon>Eukaryota</taxon>
        <taxon>Fungi</taxon>
        <taxon>Dikarya</taxon>
        <taxon>Ascomycota</taxon>
        <taxon>Pezizomycotina</taxon>
        <taxon>Dothideomycetes</taxon>
        <taxon>Dothideomycetes incertae sedis</taxon>
        <taxon>Microthyriales</taxon>
        <taxon>Microthyriaceae</taxon>
        <taxon>Microthyrium</taxon>
    </lineage>
</organism>